<evidence type="ECO:0000259" key="9">
    <source>
        <dbReference type="PROSITE" id="PS50157"/>
    </source>
</evidence>
<dbReference type="PROSITE" id="PS00028">
    <property type="entry name" value="ZINC_FINGER_C2H2_1"/>
    <property type="match status" value="6"/>
</dbReference>
<feature type="region of interest" description="Disordered" evidence="8">
    <location>
        <begin position="579"/>
        <end position="609"/>
    </location>
</feature>
<dbReference type="SMART" id="SM00868">
    <property type="entry name" value="zf-AD"/>
    <property type="match status" value="1"/>
</dbReference>
<feature type="domain" description="THAP-type" evidence="10">
    <location>
        <begin position="1"/>
        <end position="84"/>
    </location>
</feature>
<dbReference type="InterPro" id="IPR012934">
    <property type="entry name" value="Znf_AD"/>
</dbReference>
<keyword evidence="12" id="KW-1185">Reference proteome</keyword>
<evidence type="ECO:0000256" key="7">
    <source>
        <dbReference type="PROSITE-ProRule" id="PRU00309"/>
    </source>
</evidence>
<dbReference type="SMART" id="SM00355">
    <property type="entry name" value="ZnF_C2H2"/>
    <property type="match status" value="9"/>
</dbReference>
<keyword evidence="2" id="KW-0677">Repeat</keyword>
<dbReference type="EMBL" id="OU896717">
    <property type="protein sequence ID" value="CAH1118383.1"/>
    <property type="molecule type" value="Genomic_DNA"/>
</dbReference>
<dbReference type="Pfam" id="PF00096">
    <property type="entry name" value="zf-C2H2"/>
    <property type="match status" value="2"/>
</dbReference>
<dbReference type="GO" id="GO:0008270">
    <property type="term" value="F:zinc ion binding"/>
    <property type="evidence" value="ECO:0007669"/>
    <property type="project" value="UniProtKB-KW"/>
</dbReference>
<dbReference type="SMART" id="SM00692">
    <property type="entry name" value="DM3"/>
    <property type="match status" value="1"/>
</dbReference>
<evidence type="ECO:0000256" key="8">
    <source>
        <dbReference type="SAM" id="MobiDB-lite"/>
    </source>
</evidence>
<dbReference type="AlphaFoldDB" id="A0A9P0GP48"/>
<dbReference type="SUPFAM" id="SSF57667">
    <property type="entry name" value="beta-beta-alpha zinc fingers"/>
    <property type="match status" value="4"/>
</dbReference>
<dbReference type="InterPro" id="IPR038441">
    <property type="entry name" value="THAP_Znf_sf"/>
</dbReference>
<name>A0A9P0GP48_PHACE</name>
<dbReference type="Pfam" id="PF05485">
    <property type="entry name" value="THAP"/>
    <property type="match status" value="1"/>
</dbReference>
<feature type="domain" description="C2H2-type" evidence="9">
    <location>
        <begin position="720"/>
        <end position="749"/>
    </location>
</feature>
<feature type="domain" description="C2H2-type" evidence="9">
    <location>
        <begin position="443"/>
        <end position="465"/>
    </location>
</feature>
<dbReference type="InterPro" id="IPR006612">
    <property type="entry name" value="THAP_Znf"/>
</dbReference>
<dbReference type="PROSITE" id="PS50157">
    <property type="entry name" value="ZINC_FINGER_C2H2_2"/>
    <property type="match status" value="7"/>
</dbReference>
<feature type="domain" description="C2H2-type" evidence="9">
    <location>
        <begin position="535"/>
        <end position="562"/>
    </location>
</feature>
<dbReference type="InterPro" id="IPR036236">
    <property type="entry name" value="Znf_C2H2_sf"/>
</dbReference>
<dbReference type="SMART" id="SM00980">
    <property type="entry name" value="THAP"/>
    <property type="match status" value="1"/>
</dbReference>
<keyword evidence="4" id="KW-0862">Zinc</keyword>
<organism evidence="11 12">
    <name type="scientific">Phaedon cochleariae</name>
    <name type="common">Mustard beetle</name>
    <dbReference type="NCBI Taxonomy" id="80249"/>
    <lineage>
        <taxon>Eukaryota</taxon>
        <taxon>Metazoa</taxon>
        <taxon>Ecdysozoa</taxon>
        <taxon>Arthropoda</taxon>
        <taxon>Hexapoda</taxon>
        <taxon>Insecta</taxon>
        <taxon>Pterygota</taxon>
        <taxon>Neoptera</taxon>
        <taxon>Endopterygota</taxon>
        <taxon>Coleoptera</taxon>
        <taxon>Polyphaga</taxon>
        <taxon>Cucujiformia</taxon>
        <taxon>Chrysomeloidea</taxon>
        <taxon>Chrysomelidae</taxon>
        <taxon>Chrysomelinae</taxon>
        <taxon>Chrysomelini</taxon>
        <taxon>Phaedon</taxon>
    </lineage>
</organism>
<dbReference type="PANTHER" id="PTHR24379">
    <property type="entry name" value="KRAB AND ZINC FINGER DOMAIN-CONTAINING"/>
    <property type="match status" value="1"/>
</dbReference>
<feature type="domain" description="C2H2-type" evidence="9">
    <location>
        <begin position="664"/>
        <end position="692"/>
    </location>
</feature>
<evidence type="ECO:0000256" key="2">
    <source>
        <dbReference type="ARBA" id="ARBA00022737"/>
    </source>
</evidence>
<dbReference type="GO" id="GO:0005634">
    <property type="term" value="C:nucleus"/>
    <property type="evidence" value="ECO:0007669"/>
    <property type="project" value="InterPro"/>
</dbReference>
<evidence type="ECO:0000313" key="11">
    <source>
        <dbReference type="EMBL" id="CAH1118383.1"/>
    </source>
</evidence>
<feature type="compositionally biased region" description="Basic residues" evidence="8">
    <location>
        <begin position="592"/>
        <end position="605"/>
    </location>
</feature>
<evidence type="ECO:0000256" key="4">
    <source>
        <dbReference type="ARBA" id="ARBA00022833"/>
    </source>
</evidence>
<proteinExistence type="predicted"/>
<dbReference type="InterPro" id="IPR013087">
    <property type="entry name" value="Znf_C2H2_type"/>
</dbReference>
<dbReference type="PANTHER" id="PTHR24379:SF121">
    <property type="entry name" value="C2H2-TYPE DOMAIN-CONTAINING PROTEIN"/>
    <property type="match status" value="1"/>
</dbReference>
<dbReference type="Gene3D" id="6.20.210.20">
    <property type="entry name" value="THAP domain"/>
    <property type="match status" value="1"/>
</dbReference>
<feature type="domain" description="C2H2-type" evidence="9">
    <location>
        <begin position="636"/>
        <end position="663"/>
    </location>
</feature>
<protein>
    <submittedName>
        <fullName evidence="11">Uncharacterized protein</fullName>
    </submittedName>
</protein>
<dbReference type="SUPFAM" id="SSF57716">
    <property type="entry name" value="Glucocorticoid receptor-like (DNA-binding domain)"/>
    <property type="match status" value="1"/>
</dbReference>
<evidence type="ECO:0000256" key="5">
    <source>
        <dbReference type="ARBA" id="ARBA00023125"/>
    </source>
</evidence>
<accession>A0A9P0GP48</accession>
<evidence type="ECO:0000259" key="10">
    <source>
        <dbReference type="PROSITE" id="PS50950"/>
    </source>
</evidence>
<reference evidence="11" key="1">
    <citation type="submission" date="2022-01" db="EMBL/GenBank/DDBJ databases">
        <authorList>
            <person name="King R."/>
        </authorList>
    </citation>
    <scope>NUCLEOTIDE SEQUENCE</scope>
</reference>
<dbReference type="Proteomes" id="UP001153737">
    <property type="component" value="Chromosome 11"/>
</dbReference>
<dbReference type="GO" id="GO:0003677">
    <property type="term" value="F:DNA binding"/>
    <property type="evidence" value="ECO:0007669"/>
    <property type="project" value="UniProtKB-UniRule"/>
</dbReference>
<keyword evidence="3 6" id="KW-0863">Zinc-finger</keyword>
<gene>
    <name evidence="11" type="ORF">PHAECO_LOCUS2591</name>
</gene>
<feature type="domain" description="C2H2-type" evidence="9">
    <location>
        <begin position="508"/>
        <end position="535"/>
    </location>
</feature>
<evidence type="ECO:0000256" key="1">
    <source>
        <dbReference type="ARBA" id="ARBA00022723"/>
    </source>
</evidence>
<keyword evidence="1" id="KW-0479">Metal-binding</keyword>
<dbReference type="PROSITE" id="PS50950">
    <property type="entry name" value="ZF_THAP"/>
    <property type="match status" value="1"/>
</dbReference>
<evidence type="ECO:0000256" key="3">
    <source>
        <dbReference type="ARBA" id="ARBA00022771"/>
    </source>
</evidence>
<evidence type="ECO:0000256" key="6">
    <source>
        <dbReference type="PROSITE-ProRule" id="PRU00042"/>
    </source>
</evidence>
<feature type="domain" description="C2H2-type" evidence="9">
    <location>
        <begin position="562"/>
        <end position="590"/>
    </location>
</feature>
<sequence>MKKPVCSVPFCYTRKSETISIHSFPNDYNLRQEWLGTILEATGVEWYNIGEFSGICSKHFKTECVIQKNDGRKILKRGSVPSIFEQPQNGDNIWPPRSHGRVSKVTDWVFSEKALSKNESTCKTCSVNLCASQKFQMHDYIPESDIKIKDMIILLVPGMKYSLTKIDIICEECHETLIQCAQFKKTCLLVNSTFQGKLQRYGKRRSPAVIIEDVSLYGQNGIGVNSCSNSITRLSEGSSSLLKNTMNVEDNPLSESITLLDEGSSPALENTMNDVNNTAGSEEDVESNPEITDQILDESWDVSFIPPDSQDDEANTSRQLEVIKNVQDAIVEDNSTDNTTCPETEMMTLSDAECSSVMEGVDNNVNPNNLSENDNSFMQSIPELFHVLPDHGRILSFVQPADKEFEQFINILASNGVNVCQSLNDITDVGKRKRILLLGDTLSSCQICGESFSNTVSRTKHLRTHKLIPKRICGPRVYRHGDLKCGSCLTTLSTQEDIEYHRKIHPQFVCELCGKRSSTFQGLQVHKLVHKESDLICEQCGMLFKSPFALSHHINSHNKENYTCRRCEKIFNSKQDLKDHVKSTHAIDPQNKKGHPKKASSRSKKCGRDHIATRSCERNNTTSTRVTRSSKNKGPYKCHICSKVSPDYVRFVIHMRMHNRSKRFPCELCQRTFKLESRKDQHMEIVHKKSKENMCMICLEQFRSREELEAHVDQHVENIYKCDICGVTFEKDDQLNHHLVTNHVDTGAK</sequence>
<keyword evidence="5 7" id="KW-0238">DNA-binding</keyword>
<reference evidence="11" key="2">
    <citation type="submission" date="2022-10" db="EMBL/GenBank/DDBJ databases">
        <authorList>
            <consortium name="ENA_rothamsted_submissions"/>
            <consortium name="culmorum"/>
            <person name="King R."/>
        </authorList>
    </citation>
    <scope>NUCLEOTIDE SEQUENCE</scope>
</reference>
<dbReference type="OrthoDB" id="7312725at2759"/>
<dbReference type="Gene3D" id="3.30.160.60">
    <property type="entry name" value="Classic Zinc Finger"/>
    <property type="match status" value="4"/>
</dbReference>
<evidence type="ECO:0000313" key="12">
    <source>
        <dbReference type="Proteomes" id="UP001153737"/>
    </source>
</evidence>